<dbReference type="KEGG" id="nsg:H3L94_09885"/>
<protein>
    <recommendedName>
        <fullName evidence="3">Large ribosomal RNA subunit accumulation protein YceD</fullName>
    </recommendedName>
    <alternativeName>
        <fullName evidence="5">23S rRNA accumulation protein YceD</fullName>
    </alternativeName>
</protein>
<dbReference type="RefSeq" id="WP_182121881.1">
    <property type="nucleotide sequence ID" value="NZ_CP059567.1"/>
</dbReference>
<reference evidence="6 7" key="1">
    <citation type="submission" date="2020-07" db="EMBL/GenBank/DDBJ databases">
        <title>Genomic diversity of species in the Neisseriaceae family.</title>
        <authorList>
            <person name="Vincent A.T."/>
            <person name="Bernet E."/>
            <person name="Veyrier F.J."/>
        </authorList>
    </citation>
    <scope>NUCLEOTIDE SEQUENCE [LARGE SCALE GENOMIC DNA]</scope>
    <source>
        <strain evidence="6 7">DSM 22244</strain>
    </source>
</reference>
<evidence type="ECO:0000256" key="2">
    <source>
        <dbReference type="ARBA" id="ARBA00010740"/>
    </source>
</evidence>
<keyword evidence="4" id="KW-0690">Ribosome biogenesis</keyword>
<dbReference type="PANTHER" id="PTHR38099:SF1">
    <property type="entry name" value="LARGE RIBOSOMAL RNA SUBUNIT ACCUMULATION PROTEIN YCED"/>
    <property type="match status" value="1"/>
</dbReference>
<dbReference type="InterPro" id="IPR039255">
    <property type="entry name" value="YceD_bac"/>
</dbReference>
<evidence type="ECO:0000256" key="5">
    <source>
        <dbReference type="ARBA" id="ARBA00031841"/>
    </source>
</evidence>
<accession>A0A7D7N2Z4</accession>
<dbReference type="InterPro" id="IPR003772">
    <property type="entry name" value="YceD"/>
</dbReference>
<dbReference type="AlphaFoldDB" id="A0A7D7N2Z4"/>
<dbReference type="Proteomes" id="UP000514752">
    <property type="component" value="Chromosome"/>
</dbReference>
<proteinExistence type="inferred from homology"/>
<evidence type="ECO:0000313" key="6">
    <source>
        <dbReference type="EMBL" id="QMT40145.1"/>
    </source>
</evidence>
<dbReference type="EMBL" id="CP059567">
    <property type="protein sequence ID" value="QMT40145.1"/>
    <property type="molecule type" value="Genomic_DNA"/>
</dbReference>
<evidence type="ECO:0000256" key="4">
    <source>
        <dbReference type="ARBA" id="ARBA00022517"/>
    </source>
</evidence>
<evidence type="ECO:0000256" key="3">
    <source>
        <dbReference type="ARBA" id="ARBA00015716"/>
    </source>
</evidence>
<gene>
    <name evidence="6" type="ORF">H3L94_09885</name>
</gene>
<dbReference type="Pfam" id="PF02620">
    <property type="entry name" value="YceD"/>
    <property type="match status" value="1"/>
</dbReference>
<sequence length="168" mass="18530">MLDPILIDPAAFARERQSLEGEVALADLHERVAAHEYLASNEAKVAFRLQGGVDRWQRPYLDLAVSADLPLVCQRCLQPMSVALDEQAHIVLFADEAALDEAMLADDELEGMLLSPELDVAELLEDQLLMAVPYSPRHEDCSNQALADINQNNKPNPFAVLAGLKNSR</sequence>
<dbReference type="GO" id="GO:0042254">
    <property type="term" value="P:ribosome biogenesis"/>
    <property type="evidence" value="ECO:0007669"/>
    <property type="project" value="UniProtKB-KW"/>
</dbReference>
<organism evidence="6 7">
    <name type="scientific">Neisseria shayeganii</name>
    <dbReference type="NCBI Taxonomy" id="607712"/>
    <lineage>
        <taxon>Bacteria</taxon>
        <taxon>Pseudomonadati</taxon>
        <taxon>Pseudomonadota</taxon>
        <taxon>Betaproteobacteria</taxon>
        <taxon>Neisseriales</taxon>
        <taxon>Neisseriaceae</taxon>
        <taxon>Neisseria</taxon>
    </lineage>
</organism>
<evidence type="ECO:0000313" key="7">
    <source>
        <dbReference type="Proteomes" id="UP000514752"/>
    </source>
</evidence>
<comment type="function">
    <text evidence="1">Plays a role in synthesis, processing and/or stability of 23S rRNA.</text>
</comment>
<evidence type="ECO:0000256" key="1">
    <source>
        <dbReference type="ARBA" id="ARBA00002868"/>
    </source>
</evidence>
<dbReference type="PANTHER" id="PTHR38099">
    <property type="entry name" value="LARGE RIBOSOMAL RNA SUBUNIT ACCUMULATION PROTEIN YCED"/>
    <property type="match status" value="1"/>
</dbReference>
<comment type="similarity">
    <text evidence="2">Belongs to the DUF177 domain family.</text>
</comment>
<name>A0A7D7N2Z4_9NEIS</name>